<evidence type="ECO:0000313" key="1">
    <source>
        <dbReference type="EMBL" id="XBT92648.1"/>
    </source>
</evidence>
<reference evidence="1" key="1">
    <citation type="submission" date="2024-06" db="EMBL/GenBank/DDBJ databases">
        <authorList>
            <person name="Li T."/>
            <person name="Gao R."/>
        </authorList>
    </citation>
    <scope>NUCLEOTIDE SEQUENCE</scope>
    <source>
        <strain evidence="1">ZPR3</strain>
    </source>
</reference>
<dbReference type="RefSeq" id="WP_349957044.1">
    <property type="nucleotide sequence ID" value="NZ_CP157960.1"/>
</dbReference>
<accession>A0AAU7RR83</accession>
<sequence>MDRFILTDAQWAKMAPYCLRKPTDPGRSCSDNRLFIETVLWIVRSCSPGVISQSILETGALHPVASAIGVVEMYLQSFLKPARMSQTSNMQWTMRSSSMSTAMDRAQRGTRSRAIGRSKGGMTSKILALADAFGNLVRFELLPGHRFSKPLPLDRELSSISPQPSSIRDESPQTLILKHPGCVRRALTVRYFFFA</sequence>
<proteinExistence type="predicted"/>
<name>A0AAU7RR83_9HYPH</name>
<organism evidence="1">
    <name type="scientific">Rhizobium sp. ZPR3</name>
    <dbReference type="NCBI Taxonomy" id="3158967"/>
    <lineage>
        <taxon>Bacteria</taxon>
        <taxon>Pseudomonadati</taxon>
        <taxon>Pseudomonadota</taxon>
        <taxon>Alphaproteobacteria</taxon>
        <taxon>Hyphomicrobiales</taxon>
        <taxon>Rhizobiaceae</taxon>
        <taxon>Rhizobium/Agrobacterium group</taxon>
        <taxon>Rhizobium</taxon>
    </lineage>
</organism>
<dbReference type="AlphaFoldDB" id="A0AAU7RR83"/>
<gene>
    <name evidence="1" type="ORF">ABM479_18150</name>
</gene>
<dbReference type="EMBL" id="CP157960">
    <property type="protein sequence ID" value="XBT92648.1"/>
    <property type="molecule type" value="Genomic_DNA"/>
</dbReference>
<evidence type="ECO:0008006" key="2">
    <source>
        <dbReference type="Google" id="ProtNLM"/>
    </source>
</evidence>
<protein>
    <recommendedName>
        <fullName evidence="2">Transposase</fullName>
    </recommendedName>
</protein>